<evidence type="ECO:0000256" key="3">
    <source>
        <dbReference type="SAM" id="MobiDB-lite"/>
    </source>
</evidence>
<keyword evidence="2" id="KW-0805">Transcription regulation</keyword>
<keyword evidence="1 2" id="KW-0539">Nucleus</keyword>
<feature type="region of interest" description="Disordered" evidence="3">
    <location>
        <begin position="157"/>
        <end position="176"/>
    </location>
</feature>
<protein>
    <recommendedName>
        <fullName evidence="2">Telomeric repeat-binding factor 2-interacting protein 1</fullName>
        <shortName evidence="2">TERF2-interacting telomeric protein 1</shortName>
    </recommendedName>
    <alternativeName>
        <fullName evidence="2">Repressor/activator protein 1 homolog</fullName>
    </alternativeName>
</protein>
<dbReference type="OrthoDB" id="435460at2759"/>
<dbReference type="InterPro" id="IPR039595">
    <property type="entry name" value="TE2IP/Rap1"/>
</dbReference>
<dbReference type="AlphaFoldDB" id="A0A0R3T145"/>
<dbReference type="EMBL" id="UZAE01000169">
    <property type="protein sequence ID" value="VDN96437.1"/>
    <property type="molecule type" value="Genomic_DNA"/>
</dbReference>
<comment type="subcellular location">
    <subcellularLocation>
        <location evidence="2">Nucleus</location>
    </subcellularLocation>
    <subcellularLocation>
        <location evidence="2">Chromosome</location>
        <location evidence="2">Telomere</location>
    </subcellularLocation>
</comment>
<reference evidence="6" key="1">
    <citation type="submission" date="2017-02" db="UniProtKB">
        <authorList>
            <consortium name="WormBaseParasite"/>
        </authorList>
    </citation>
    <scope>IDENTIFICATION</scope>
</reference>
<keyword evidence="2" id="KW-0779">Telomere</keyword>
<evidence type="ECO:0000256" key="2">
    <source>
        <dbReference type="RuleBase" id="RU367107"/>
    </source>
</evidence>
<feature type="compositionally biased region" description="Polar residues" evidence="3">
    <location>
        <begin position="353"/>
        <end position="362"/>
    </location>
</feature>
<comment type="subunit">
    <text evidence="2">Homodimer.</text>
</comment>
<keyword evidence="2" id="KW-0804">Transcription</keyword>
<evidence type="ECO:0000313" key="6">
    <source>
        <dbReference type="WBParaSite" id="HNAJ_0000057701-mRNA-1"/>
    </source>
</evidence>
<dbReference type="Gene3D" id="1.10.10.60">
    <property type="entry name" value="Homeodomain-like"/>
    <property type="match status" value="1"/>
</dbReference>
<feature type="region of interest" description="Disordered" evidence="3">
    <location>
        <begin position="285"/>
        <end position="370"/>
    </location>
</feature>
<dbReference type="GO" id="GO:0010833">
    <property type="term" value="P:telomere maintenance via telomere lengthening"/>
    <property type="evidence" value="ECO:0007669"/>
    <property type="project" value="UniProtKB-UniRule"/>
</dbReference>
<organism evidence="6">
    <name type="scientific">Rodentolepis nana</name>
    <name type="common">Dwarf tapeworm</name>
    <name type="synonym">Hymenolepis nana</name>
    <dbReference type="NCBI Taxonomy" id="102285"/>
    <lineage>
        <taxon>Eukaryota</taxon>
        <taxon>Metazoa</taxon>
        <taxon>Spiralia</taxon>
        <taxon>Lophotrochozoa</taxon>
        <taxon>Platyhelminthes</taxon>
        <taxon>Cestoda</taxon>
        <taxon>Eucestoda</taxon>
        <taxon>Cyclophyllidea</taxon>
        <taxon>Hymenolepididae</taxon>
        <taxon>Rodentolepis</taxon>
    </lineage>
</organism>
<accession>A0A0R3T145</accession>
<feature type="compositionally biased region" description="Low complexity" evidence="3">
    <location>
        <begin position="250"/>
        <end position="264"/>
    </location>
</feature>
<dbReference type="GO" id="GO:0006355">
    <property type="term" value="P:regulation of DNA-templated transcription"/>
    <property type="evidence" value="ECO:0007669"/>
    <property type="project" value="UniProtKB-UniRule"/>
</dbReference>
<sequence length="530" mass="59668">MRTRSRTLRVSQSNRPGIQLRSRYPSITFRERSSSTSQSPHSASSGVKVSTESNSNCKNNDRPIKRTNSSRHRYTEAEDYAILDYVITQNLLKKIRRVGTWKSMESSGIFLHSADSMRLRFFNSIIYHFSEVLHSTAEGKAKYSDSSTVRKIHSELLASSRSPKNNPDDSSPLALSDLSYYTSDESPYDNSNIKSKLLSPKDRPKSPSLRKSPLLQLPIKLVDYDDSQSSQTPLKDIPKTPIKSAKPLTSRRLSLSSPSDQQRSLRPRHRLFTYRDDSDDDIVLITESPSRSPARNKRQMIHKTGTSTKSHAQRSSSKRIVSQNAREVDDEDFFSMDSDSSKKSKRRRVSFETDQINLNKNKLPSPKRASVEGVTAPHIIEVIPDTFTESNPDGPILISGLGEQSHSSQRLSVASDSDSSKFPLMHAQPRVSNDVLLSRAVHFTRQLDSFTRQHKLTPEAATILLHTSSGDTEVASKYLETSGNCTLWLPRDDSHLLSTSVSDVQTLISKFGQFEVSRRLIYLTDQSLFS</sequence>
<feature type="region of interest" description="Disordered" evidence="3">
    <location>
        <begin position="183"/>
        <end position="212"/>
    </location>
</feature>
<comment type="similarity">
    <text evidence="2">Belongs to the RAP1 family.</text>
</comment>
<dbReference type="Proteomes" id="UP000278807">
    <property type="component" value="Unassembled WGS sequence"/>
</dbReference>
<gene>
    <name evidence="4" type="ORF">HNAJ_LOCUS578</name>
</gene>
<feature type="compositionally biased region" description="Polar residues" evidence="3">
    <location>
        <begin position="47"/>
        <end position="58"/>
    </location>
</feature>
<reference evidence="4 5" key="2">
    <citation type="submission" date="2018-11" db="EMBL/GenBank/DDBJ databases">
        <authorList>
            <consortium name="Pathogen Informatics"/>
        </authorList>
    </citation>
    <scope>NUCLEOTIDE SEQUENCE [LARGE SCALE GENOMIC DNA]</scope>
</reference>
<dbReference type="PANTHER" id="PTHR16466">
    <property type="entry name" value="TELOMERE REPEAT-BINDING FACTOR 2-INTERACTING PROTEIN 1"/>
    <property type="match status" value="1"/>
</dbReference>
<evidence type="ECO:0000256" key="1">
    <source>
        <dbReference type="ARBA" id="ARBA00023242"/>
    </source>
</evidence>
<keyword evidence="2" id="KW-0010">Activator</keyword>
<dbReference type="WBParaSite" id="HNAJ_0000057701-mRNA-1">
    <property type="protein sequence ID" value="HNAJ_0000057701-mRNA-1"/>
    <property type="gene ID" value="HNAJ_0000057701"/>
</dbReference>
<feature type="compositionally biased region" description="Polar residues" evidence="3">
    <location>
        <begin position="304"/>
        <end position="325"/>
    </location>
</feature>
<keyword evidence="5" id="KW-1185">Reference proteome</keyword>
<feature type="region of interest" description="Disordered" evidence="3">
    <location>
        <begin position="1"/>
        <end position="70"/>
    </location>
</feature>
<comment type="function">
    <text evidence="2">Acts both as a regulator of telomere function and as a transcription regulator. Involved in the regulation of telomere length and protection as a component of the shelterin complex (telosome). Does not bind DNA directly: recruited to telomeric double-stranded 5'-TTAGGG-3' repeats via its interaction with terf2. Independently of its function in telomeres, also acts as a transcription regulator: recruited to extratelomeric 5'-TTAGGG-3' sites via its association with terf2 or other factors, and regulates gene expression.</text>
</comment>
<proteinExistence type="inferred from homology"/>
<dbReference type="GO" id="GO:0042162">
    <property type="term" value="F:telomeric DNA binding"/>
    <property type="evidence" value="ECO:0007669"/>
    <property type="project" value="TreeGrafter"/>
</dbReference>
<evidence type="ECO:0000313" key="4">
    <source>
        <dbReference type="EMBL" id="VDN96437.1"/>
    </source>
</evidence>
<evidence type="ECO:0000313" key="5">
    <source>
        <dbReference type="Proteomes" id="UP000278807"/>
    </source>
</evidence>
<dbReference type="GO" id="GO:0031848">
    <property type="term" value="P:protection from non-homologous end joining at telomere"/>
    <property type="evidence" value="ECO:0007669"/>
    <property type="project" value="TreeGrafter"/>
</dbReference>
<dbReference type="PANTHER" id="PTHR16466:SF6">
    <property type="entry name" value="TELOMERIC REPEAT-BINDING FACTOR 2-INTERACTING PROTEIN 1"/>
    <property type="match status" value="1"/>
</dbReference>
<feature type="compositionally biased region" description="Polar residues" evidence="3">
    <location>
        <begin position="183"/>
        <end position="194"/>
    </location>
</feature>
<dbReference type="GO" id="GO:0070187">
    <property type="term" value="C:shelterin complex"/>
    <property type="evidence" value="ECO:0007669"/>
    <property type="project" value="TreeGrafter"/>
</dbReference>
<name>A0A0R3T145_RODNA</name>
<feature type="compositionally biased region" description="Low complexity" evidence="3">
    <location>
        <begin position="34"/>
        <end position="45"/>
    </location>
</feature>
<feature type="region of interest" description="Disordered" evidence="3">
    <location>
        <begin position="226"/>
        <end position="272"/>
    </location>
</feature>
<keyword evidence="2" id="KW-0158">Chromosome</keyword>